<evidence type="ECO:0000313" key="1">
    <source>
        <dbReference type="EMBL" id="KAE9383421.1"/>
    </source>
</evidence>
<protein>
    <submittedName>
        <fullName evidence="1">Uncharacterized protein</fullName>
    </submittedName>
</protein>
<evidence type="ECO:0000313" key="2">
    <source>
        <dbReference type="Proteomes" id="UP000799118"/>
    </source>
</evidence>
<proteinExistence type="predicted"/>
<accession>A0A6A4GDB5</accession>
<name>A0A6A4GDB5_9AGAR</name>
<keyword evidence="2" id="KW-1185">Reference proteome</keyword>
<dbReference type="Proteomes" id="UP000799118">
    <property type="component" value="Unassembled WGS sequence"/>
</dbReference>
<gene>
    <name evidence="1" type="ORF">BT96DRAFT_1009203</name>
</gene>
<dbReference type="EMBL" id="ML770484">
    <property type="protein sequence ID" value="KAE9383421.1"/>
    <property type="molecule type" value="Genomic_DNA"/>
</dbReference>
<sequence length="115" mass="12796">MSLGALLEKNYSLYVSTDTAKIYIPGSDRKFIIADICHRLCLLQGSFVLNETQGSSDPISQVIATFSPRVPNGDLFHERFGHLGRNTTNEMLQGDYATGLDRWNGTTMRKGNRAN</sequence>
<organism evidence="1 2">
    <name type="scientific">Gymnopus androsaceus JB14</name>
    <dbReference type="NCBI Taxonomy" id="1447944"/>
    <lineage>
        <taxon>Eukaryota</taxon>
        <taxon>Fungi</taxon>
        <taxon>Dikarya</taxon>
        <taxon>Basidiomycota</taxon>
        <taxon>Agaricomycotina</taxon>
        <taxon>Agaricomycetes</taxon>
        <taxon>Agaricomycetidae</taxon>
        <taxon>Agaricales</taxon>
        <taxon>Marasmiineae</taxon>
        <taxon>Omphalotaceae</taxon>
        <taxon>Gymnopus</taxon>
    </lineage>
</organism>
<reference evidence="1" key="1">
    <citation type="journal article" date="2019" name="Environ. Microbiol.">
        <title>Fungal ecological strategies reflected in gene transcription - a case study of two litter decomposers.</title>
        <authorList>
            <person name="Barbi F."/>
            <person name="Kohler A."/>
            <person name="Barry K."/>
            <person name="Baskaran P."/>
            <person name="Daum C."/>
            <person name="Fauchery L."/>
            <person name="Ihrmark K."/>
            <person name="Kuo A."/>
            <person name="LaButti K."/>
            <person name="Lipzen A."/>
            <person name="Morin E."/>
            <person name="Grigoriev I.V."/>
            <person name="Henrissat B."/>
            <person name="Lindahl B."/>
            <person name="Martin F."/>
        </authorList>
    </citation>
    <scope>NUCLEOTIDE SEQUENCE</scope>
    <source>
        <strain evidence="1">JB14</strain>
    </source>
</reference>
<dbReference type="OrthoDB" id="7691805at2759"/>
<dbReference type="AlphaFoldDB" id="A0A6A4GDB5"/>